<gene>
    <name evidence="1" type="ORF">GCM10007977_062380</name>
</gene>
<dbReference type="Proteomes" id="UP000642070">
    <property type="component" value="Unassembled WGS sequence"/>
</dbReference>
<dbReference type="AlphaFoldDB" id="A0A917U268"/>
<organism evidence="1 2">
    <name type="scientific">Dactylosporangium sucinum</name>
    <dbReference type="NCBI Taxonomy" id="1424081"/>
    <lineage>
        <taxon>Bacteria</taxon>
        <taxon>Bacillati</taxon>
        <taxon>Actinomycetota</taxon>
        <taxon>Actinomycetes</taxon>
        <taxon>Micromonosporales</taxon>
        <taxon>Micromonosporaceae</taxon>
        <taxon>Dactylosporangium</taxon>
    </lineage>
</organism>
<sequence length="101" mass="11190">MHAEDCNGDGRGDAVTAVKPGQVWADNDPRCAGRTLRVDAVDDDKALCTILTNSDTTQELIDNPAQSPWYRRSDRRGKQTRISLARFVPTSTGYRLIQDTP</sequence>
<dbReference type="EMBL" id="BMPI01000035">
    <property type="protein sequence ID" value="GGM52321.1"/>
    <property type="molecule type" value="Genomic_DNA"/>
</dbReference>
<proteinExistence type="predicted"/>
<evidence type="ECO:0000313" key="2">
    <source>
        <dbReference type="Proteomes" id="UP000642070"/>
    </source>
</evidence>
<name>A0A917U268_9ACTN</name>
<reference evidence="1" key="2">
    <citation type="submission" date="2020-09" db="EMBL/GenBank/DDBJ databases">
        <authorList>
            <person name="Sun Q."/>
            <person name="Ohkuma M."/>
        </authorList>
    </citation>
    <scope>NUCLEOTIDE SEQUENCE</scope>
    <source>
        <strain evidence="1">JCM 19831</strain>
    </source>
</reference>
<evidence type="ECO:0000313" key="1">
    <source>
        <dbReference type="EMBL" id="GGM52321.1"/>
    </source>
</evidence>
<dbReference type="RefSeq" id="WP_380020885.1">
    <property type="nucleotide sequence ID" value="NZ_JBHMED010000144.1"/>
</dbReference>
<protein>
    <submittedName>
        <fullName evidence="1">Uncharacterized protein</fullName>
    </submittedName>
</protein>
<accession>A0A917U268</accession>
<comment type="caution">
    <text evidence="1">The sequence shown here is derived from an EMBL/GenBank/DDBJ whole genome shotgun (WGS) entry which is preliminary data.</text>
</comment>
<reference evidence="1" key="1">
    <citation type="journal article" date="2014" name="Int. J. Syst. Evol. Microbiol.">
        <title>Complete genome sequence of Corynebacterium casei LMG S-19264T (=DSM 44701T), isolated from a smear-ripened cheese.</title>
        <authorList>
            <consortium name="US DOE Joint Genome Institute (JGI-PGF)"/>
            <person name="Walter F."/>
            <person name="Albersmeier A."/>
            <person name="Kalinowski J."/>
            <person name="Ruckert C."/>
        </authorList>
    </citation>
    <scope>NUCLEOTIDE SEQUENCE</scope>
    <source>
        <strain evidence="1">JCM 19831</strain>
    </source>
</reference>
<keyword evidence="2" id="KW-1185">Reference proteome</keyword>